<evidence type="ECO:0000313" key="2">
    <source>
        <dbReference type="Proteomes" id="UP000069205"/>
    </source>
</evidence>
<dbReference type="PATRIC" id="fig|42253.5.peg.4462"/>
<evidence type="ECO:0008006" key="3">
    <source>
        <dbReference type="Google" id="ProtNLM"/>
    </source>
</evidence>
<dbReference type="KEGG" id="nmv:NITMOv2_4524"/>
<keyword evidence="2" id="KW-1185">Reference proteome</keyword>
<proteinExistence type="predicted"/>
<reference evidence="1 2" key="1">
    <citation type="journal article" date="2015" name="Proc. Natl. Acad. Sci. U.S.A.">
        <title>Expanded metabolic versatility of ubiquitous nitrite-oxidizing bacteria from the genus Nitrospira.</title>
        <authorList>
            <person name="Koch H."/>
            <person name="Lucker S."/>
            <person name="Albertsen M."/>
            <person name="Kitzinger K."/>
            <person name="Herbold C."/>
            <person name="Spieck E."/>
            <person name="Nielsen P.H."/>
            <person name="Wagner M."/>
            <person name="Daims H."/>
        </authorList>
    </citation>
    <scope>NUCLEOTIDE SEQUENCE [LARGE SCALE GENOMIC DNA]</scope>
    <source>
        <strain evidence="1 2">NSP M-1</strain>
    </source>
</reference>
<dbReference type="SUPFAM" id="SSF56281">
    <property type="entry name" value="Metallo-hydrolase/oxidoreductase"/>
    <property type="match status" value="1"/>
</dbReference>
<name>A0A0K2GIW5_NITMO</name>
<protein>
    <recommendedName>
        <fullName evidence="3">Metallo-beta-lactamase domain-containing protein</fullName>
    </recommendedName>
</protein>
<dbReference type="Gene3D" id="3.60.15.10">
    <property type="entry name" value="Ribonuclease Z/Hydroxyacylglutathione hydrolase-like"/>
    <property type="match status" value="1"/>
</dbReference>
<sequence length="542" mass="60614">MTIWDRLPQQHYVSLAPWCWVQFESGEAPGPFPFVAGVAPEVVAALHEAHRLLASSIDTAISDVFSKRAPLDDPERQRRLEDAYAELVSARPYLRQHIRCGRKPDGTFQWEFPTDPTKSATVTNGGLRIFHSVKRQAIPLGFDQRPLGPLVGKVLGLLDGTHRTEEIKTVVVTAPREAQAVLIRLMESLSQYECLVSAPTSSIRRHWFDVVQDQDLVHLGHAALLYRQRDQVFLFDPWLLPWFAESSLPSLWGGLLPKPAAVFLTHDHDDHVDPRTLLHLPKETPIVVPSRRNRKKLYYDYLSLLRELGFGRIVELAHGDSYPFEGGAVISVPFYGEDPCDLEMPRNCYLVTDRGHNVLVHADSGPTNDGRSALKDGVIRQLADKYGPVPLVCASQQQLLELRSYAAHAPLSHPGKWLDVGENGYLTNAYLAEVCAAAGARLFVSYATGGADWYPDHLSFMFSRRNPARTALLTAHWEPPEKLKGLLEAQGCAYHYARAFDVYRAAGEGRMQVVATGERLSPLALFRLDHGEPPFMKQSGRT</sequence>
<evidence type="ECO:0000313" key="1">
    <source>
        <dbReference type="EMBL" id="ALA60898.1"/>
    </source>
</evidence>
<accession>A0A0K2GIW5</accession>
<dbReference type="STRING" id="42253.NITMOv2_4524"/>
<dbReference type="Proteomes" id="UP000069205">
    <property type="component" value="Chromosome"/>
</dbReference>
<gene>
    <name evidence="1" type="ORF">NITMOv2_4524</name>
</gene>
<dbReference type="RefSeq" id="WP_053381679.1">
    <property type="nucleotide sequence ID" value="NZ_CP011801.1"/>
</dbReference>
<dbReference type="OrthoDB" id="9805728at2"/>
<organism evidence="1 2">
    <name type="scientific">Nitrospira moscoviensis</name>
    <dbReference type="NCBI Taxonomy" id="42253"/>
    <lineage>
        <taxon>Bacteria</taxon>
        <taxon>Pseudomonadati</taxon>
        <taxon>Nitrospirota</taxon>
        <taxon>Nitrospiria</taxon>
        <taxon>Nitrospirales</taxon>
        <taxon>Nitrospiraceae</taxon>
        <taxon>Nitrospira</taxon>
    </lineage>
</organism>
<dbReference type="EMBL" id="CP011801">
    <property type="protein sequence ID" value="ALA60898.1"/>
    <property type="molecule type" value="Genomic_DNA"/>
</dbReference>
<dbReference type="AlphaFoldDB" id="A0A0K2GIW5"/>
<dbReference type="InterPro" id="IPR036866">
    <property type="entry name" value="RibonucZ/Hydroxyglut_hydro"/>
</dbReference>